<sequence>MAHKKAFSKLEHEQIPLEGTPCCKNNERHGEWTSSRKSMIPEQRAIDCDLRNRGYKLNWDEHKGERIVRLSRRRPPSRAASGLNTGGIPYWQRLVVNFAVPVPDEEYLKLAEMRKCDILIEIYSLCTQRNEYDLQNSRPLQQSALNVFHIELKQVHDSRLRLVQLDVTCDESIKKAYVEVEKIVGDRGLTTLLNNAGIWVKYVTKQEPIRADFMVNLDTNAASVAILTQSFLPLMLKSAAQVKGDFSPDRAAILNISASYGSISKNTTGSGPLKGLAYMTSKSALNSLMKTMSIDLKSDGILVANFCPGWIRTDMGGAKAPLTVTLVEEGVWSGRFRHKEDKRILTKIEADFDNMYKKLKGKATKPAQETDDDCRKHTVSKALASA</sequence>
<dbReference type="EMBL" id="KZ345280">
    <property type="protein sequence ID" value="PIO74432.1"/>
    <property type="molecule type" value="Genomic_DNA"/>
</dbReference>
<dbReference type="PANTHER" id="PTHR43544:SF7">
    <property type="entry name" value="NADB-LER2"/>
    <property type="match status" value="1"/>
</dbReference>
<evidence type="ECO:0000256" key="3">
    <source>
        <dbReference type="SAM" id="MobiDB-lite"/>
    </source>
</evidence>
<keyword evidence="1" id="KW-0521">NADP</keyword>
<proteinExistence type="predicted"/>
<dbReference type="Pfam" id="PF00106">
    <property type="entry name" value="adh_short"/>
    <property type="match status" value="1"/>
</dbReference>
<dbReference type="Gene3D" id="3.40.50.720">
    <property type="entry name" value="NAD(P)-binding Rossmann-like Domain"/>
    <property type="match status" value="1"/>
</dbReference>
<reference evidence="4 5" key="1">
    <citation type="submission" date="2015-09" db="EMBL/GenBank/DDBJ databases">
        <title>Draft genome of the parasitic nematode Teladorsagia circumcincta isolate WARC Sus (inbred).</title>
        <authorList>
            <person name="Mitreva M."/>
        </authorList>
    </citation>
    <scope>NUCLEOTIDE SEQUENCE [LARGE SCALE GENOMIC DNA]</scope>
    <source>
        <strain evidence="4 5">S</strain>
    </source>
</reference>
<dbReference type="GO" id="GO:0005737">
    <property type="term" value="C:cytoplasm"/>
    <property type="evidence" value="ECO:0007669"/>
    <property type="project" value="TreeGrafter"/>
</dbReference>
<evidence type="ECO:0008006" key="6">
    <source>
        <dbReference type="Google" id="ProtNLM"/>
    </source>
</evidence>
<dbReference type="GO" id="GO:0016491">
    <property type="term" value="F:oxidoreductase activity"/>
    <property type="evidence" value="ECO:0007669"/>
    <property type="project" value="UniProtKB-KW"/>
</dbReference>
<keyword evidence="2" id="KW-0560">Oxidoreductase</keyword>
<feature type="region of interest" description="Disordered" evidence="3">
    <location>
        <begin position="362"/>
        <end position="386"/>
    </location>
</feature>
<evidence type="ECO:0000256" key="2">
    <source>
        <dbReference type="ARBA" id="ARBA00023002"/>
    </source>
</evidence>
<organism evidence="4 5">
    <name type="scientific">Teladorsagia circumcincta</name>
    <name type="common">Brown stomach worm</name>
    <name type="synonym">Ostertagia circumcincta</name>
    <dbReference type="NCBI Taxonomy" id="45464"/>
    <lineage>
        <taxon>Eukaryota</taxon>
        <taxon>Metazoa</taxon>
        <taxon>Ecdysozoa</taxon>
        <taxon>Nematoda</taxon>
        <taxon>Chromadorea</taxon>
        <taxon>Rhabditida</taxon>
        <taxon>Rhabditina</taxon>
        <taxon>Rhabditomorpha</taxon>
        <taxon>Strongyloidea</taxon>
        <taxon>Trichostrongylidae</taxon>
        <taxon>Teladorsagia</taxon>
    </lineage>
</organism>
<dbReference type="InterPro" id="IPR051468">
    <property type="entry name" value="Fungal_SecMetab_SDRs"/>
</dbReference>
<accession>A0A2G9UXJ8</accession>
<dbReference type="InterPro" id="IPR002347">
    <property type="entry name" value="SDR_fam"/>
</dbReference>
<dbReference type="InterPro" id="IPR036291">
    <property type="entry name" value="NAD(P)-bd_dom_sf"/>
</dbReference>
<dbReference type="OrthoDB" id="7289984at2759"/>
<dbReference type="Proteomes" id="UP000230423">
    <property type="component" value="Unassembled WGS sequence"/>
</dbReference>
<evidence type="ECO:0000313" key="5">
    <source>
        <dbReference type="Proteomes" id="UP000230423"/>
    </source>
</evidence>
<evidence type="ECO:0000256" key="1">
    <source>
        <dbReference type="ARBA" id="ARBA00022857"/>
    </source>
</evidence>
<dbReference type="AlphaFoldDB" id="A0A2G9UXJ8"/>
<name>A0A2G9UXJ8_TELCI</name>
<evidence type="ECO:0000313" key="4">
    <source>
        <dbReference type="EMBL" id="PIO74432.1"/>
    </source>
</evidence>
<dbReference type="PANTHER" id="PTHR43544">
    <property type="entry name" value="SHORT-CHAIN DEHYDROGENASE/REDUCTASE"/>
    <property type="match status" value="1"/>
</dbReference>
<protein>
    <recommendedName>
        <fullName evidence="6">Oxidoreductase, short chain dehydrogenase/reductase family protein</fullName>
    </recommendedName>
</protein>
<dbReference type="SUPFAM" id="SSF51735">
    <property type="entry name" value="NAD(P)-binding Rossmann-fold domains"/>
    <property type="match status" value="1"/>
</dbReference>
<gene>
    <name evidence="4" type="ORF">TELCIR_03564</name>
</gene>
<keyword evidence="5" id="KW-1185">Reference proteome</keyword>
<dbReference type="PRINTS" id="PR00081">
    <property type="entry name" value="GDHRDH"/>
</dbReference>